<dbReference type="Proteomes" id="UP001054252">
    <property type="component" value="Unassembled WGS sequence"/>
</dbReference>
<keyword evidence="2" id="KW-0812">Transmembrane</keyword>
<protein>
    <submittedName>
        <fullName evidence="3">Uncharacterized protein</fullName>
    </submittedName>
</protein>
<keyword evidence="4" id="KW-1185">Reference proteome</keyword>
<dbReference type="EMBL" id="BPVZ01000004">
    <property type="protein sequence ID" value="GKU90743.1"/>
    <property type="molecule type" value="Genomic_DNA"/>
</dbReference>
<proteinExistence type="predicted"/>
<feature type="region of interest" description="Disordered" evidence="1">
    <location>
        <begin position="1"/>
        <end position="32"/>
    </location>
</feature>
<keyword evidence="2" id="KW-0472">Membrane</keyword>
<evidence type="ECO:0000313" key="4">
    <source>
        <dbReference type="Proteomes" id="UP001054252"/>
    </source>
</evidence>
<dbReference type="AlphaFoldDB" id="A0AAV5HPJ8"/>
<comment type="caution">
    <text evidence="3">The sequence shown here is derived from an EMBL/GenBank/DDBJ whole genome shotgun (WGS) entry which is preliminary data.</text>
</comment>
<reference evidence="3 4" key="1">
    <citation type="journal article" date="2021" name="Commun. Biol.">
        <title>The genome of Shorea leprosula (Dipterocarpaceae) highlights the ecological relevance of drought in aseasonal tropical rainforests.</title>
        <authorList>
            <person name="Ng K.K.S."/>
            <person name="Kobayashi M.J."/>
            <person name="Fawcett J.A."/>
            <person name="Hatakeyama M."/>
            <person name="Paape T."/>
            <person name="Ng C.H."/>
            <person name="Ang C.C."/>
            <person name="Tnah L.H."/>
            <person name="Lee C.T."/>
            <person name="Nishiyama T."/>
            <person name="Sese J."/>
            <person name="O'Brien M.J."/>
            <person name="Copetti D."/>
            <person name="Mohd Noor M.I."/>
            <person name="Ong R.C."/>
            <person name="Putra M."/>
            <person name="Sireger I.Z."/>
            <person name="Indrioko S."/>
            <person name="Kosugi Y."/>
            <person name="Izuno A."/>
            <person name="Isagi Y."/>
            <person name="Lee S.L."/>
            <person name="Shimizu K.K."/>
        </authorList>
    </citation>
    <scope>NUCLEOTIDE SEQUENCE [LARGE SCALE GENOMIC DNA]</scope>
    <source>
        <strain evidence="3">214</strain>
    </source>
</reference>
<accession>A0AAV5HPJ8</accession>
<organism evidence="3 4">
    <name type="scientific">Rubroshorea leprosula</name>
    <dbReference type="NCBI Taxonomy" id="152421"/>
    <lineage>
        <taxon>Eukaryota</taxon>
        <taxon>Viridiplantae</taxon>
        <taxon>Streptophyta</taxon>
        <taxon>Embryophyta</taxon>
        <taxon>Tracheophyta</taxon>
        <taxon>Spermatophyta</taxon>
        <taxon>Magnoliopsida</taxon>
        <taxon>eudicotyledons</taxon>
        <taxon>Gunneridae</taxon>
        <taxon>Pentapetalae</taxon>
        <taxon>rosids</taxon>
        <taxon>malvids</taxon>
        <taxon>Malvales</taxon>
        <taxon>Dipterocarpaceae</taxon>
        <taxon>Rubroshorea</taxon>
    </lineage>
</organism>
<evidence type="ECO:0000313" key="3">
    <source>
        <dbReference type="EMBL" id="GKU90743.1"/>
    </source>
</evidence>
<feature type="transmembrane region" description="Helical" evidence="2">
    <location>
        <begin position="169"/>
        <end position="188"/>
    </location>
</feature>
<evidence type="ECO:0000256" key="1">
    <source>
        <dbReference type="SAM" id="MobiDB-lite"/>
    </source>
</evidence>
<keyword evidence="2" id="KW-1133">Transmembrane helix</keyword>
<feature type="compositionally biased region" description="Polar residues" evidence="1">
    <location>
        <begin position="21"/>
        <end position="32"/>
    </location>
</feature>
<name>A0AAV5HPJ8_9ROSI</name>
<gene>
    <name evidence="3" type="ORF">SLEP1_g4697</name>
</gene>
<evidence type="ECO:0000256" key="2">
    <source>
        <dbReference type="SAM" id="Phobius"/>
    </source>
</evidence>
<sequence>MRTNREEESETDQSNKGDKGISSTDKGISSTDNVEDTILPLSRVVDLIPPRGNEKLLGSLRIHARFVAMNPARGFAMNPARGFATNLGVGFAMNPGSWIRREPSLWVRGEPSLWVRGEPSLWVRGEPSLWVRDEPRLVGSPKGDESNDWQRWWEDGNSRGVGEKLGEEFFLFLVAWGLMRVMVIRVMIDDDGMMKIGV</sequence>